<sequence>MDDNYQTYLNRVARMTLPEAYRSQIQHIQESFKFQPYVEGARQAVPFPGYTIITPPSEEESENSAFYTKLQTYQHQLLQLPKNPNLIVPVPTSSFHLTLADLIWDSAYRDACEKNPEFEQELSSCIAEIFQQYQQSITKGNNLICWQMLGLIIMPRSIGVCLVPQDENCYEQIINLRRTIYQNSQLIALGIEQHYHFTAHITLGYFGEISPDLDRISLSTMLSELNQQWLGNSPEFLVSRAELRKFDDMTRYYRQPDSPVLVISPG</sequence>
<dbReference type="InterPro" id="IPR015069">
    <property type="entry name" value="2H-PEstase_DUF1868"/>
</dbReference>
<evidence type="ECO:0000259" key="1">
    <source>
        <dbReference type="Pfam" id="PF08975"/>
    </source>
</evidence>
<keyword evidence="3" id="KW-1185">Reference proteome</keyword>
<comment type="caution">
    <text evidence="2">The sequence shown here is derived from an EMBL/GenBank/DDBJ whole genome shotgun (WGS) entry which is preliminary data.</text>
</comment>
<evidence type="ECO:0000313" key="3">
    <source>
        <dbReference type="Proteomes" id="UP000660380"/>
    </source>
</evidence>
<dbReference type="InterPro" id="IPR009097">
    <property type="entry name" value="Cyclic_Pdiesterase"/>
</dbReference>
<protein>
    <submittedName>
        <fullName evidence="2">DUF1868 domain-containing protein</fullName>
    </submittedName>
</protein>
<feature type="domain" description="DUF1868" evidence="1">
    <location>
        <begin position="42"/>
        <end position="107"/>
    </location>
</feature>
<dbReference type="Pfam" id="PF08975">
    <property type="entry name" value="2H-phosphodiest"/>
    <property type="match status" value="1"/>
</dbReference>
<organism evidence="2 3">
    <name type="scientific">Scytonema hofmannii FACHB-248</name>
    <dbReference type="NCBI Taxonomy" id="1842502"/>
    <lineage>
        <taxon>Bacteria</taxon>
        <taxon>Bacillati</taxon>
        <taxon>Cyanobacteriota</taxon>
        <taxon>Cyanophyceae</taxon>
        <taxon>Nostocales</taxon>
        <taxon>Scytonemataceae</taxon>
        <taxon>Scytonema</taxon>
    </lineage>
</organism>
<dbReference type="SUPFAM" id="SSF55144">
    <property type="entry name" value="LigT-like"/>
    <property type="match status" value="1"/>
</dbReference>
<dbReference type="EMBL" id="JACJTA010000036">
    <property type="protein sequence ID" value="MBD2606212.1"/>
    <property type="molecule type" value="Genomic_DNA"/>
</dbReference>
<reference evidence="2 3" key="1">
    <citation type="journal article" date="2020" name="ISME J.">
        <title>Comparative genomics reveals insights into cyanobacterial evolution and habitat adaptation.</title>
        <authorList>
            <person name="Chen M.Y."/>
            <person name="Teng W.K."/>
            <person name="Zhao L."/>
            <person name="Hu C.X."/>
            <person name="Zhou Y.K."/>
            <person name="Han B.P."/>
            <person name="Song L.R."/>
            <person name="Shu W.S."/>
        </authorList>
    </citation>
    <scope>NUCLEOTIDE SEQUENCE [LARGE SCALE GENOMIC DNA]</scope>
    <source>
        <strain evidence="2 3">FACHB-248</strain>
    </source>
</reference>
<name>A0ABR8GRX4_9CYAN</name>
<dbReference type="RefSeq" id="WP_029637869.1">
    <property type="nucleotide sequence ID" value="NZ_JACJTA010000036.1"/>
</dbReference>
<accession>A0ABR8GRX4</accession>
<dbReference type="Gene3D" id="3.90.1140.10">
    <property type="entry name" value="Cyclic phosphodiesterase"/>
    <property type="match status" value="1"/>
</dbReference>
<evidence type="ECO:0000313" key="2">
    <source>
        <dbReference type="EMBL" id="MBD2606212.1"/>
    </source>
</evidence>
<dbReference type="Proteomes" id="UP000660380">
    <property type="component" value="Unassembled WGS sequence"/>
</dbReference>
<gene>
    <name evidence="2" type="ORF">H6G81_17175</name>
</gene>
<proteinExistence type="predicted"/>